<keyword evidence="7 10" id="KW-0342">GTP-binding</keyword>
<comment type="similarity">
    <text evidence="2 10">Belongs to the TRAFAC class TrmE-Era-EngA-EngB-Septin-like GTPase superfamily. EngB GTPase family.</text>
</comment>
<dbReference type="GO" id="GO:0005829">
    <property type="term" value="C:cytosol"/>
    <property type="evidence" value="ECO:0007669"/>
    <property type="project" value="TreeGrafter"/>
</dbReference>
<dbReference type="AlphaFoldDB" id="A0A832A2J6"/>
<evidence type="ECO:0000256" key="5">
    <source>
        <dbReference type="ARBA" id="ARBA00022741"/>
    </source>
</evidence>
<dbReference type="FunFam" id="3.40.50.300:FF:000098">
    <property type="entry name" value="Probable GTP-binding protein EngB"/>
    <property type="match status" value="1"/>
</dbReference>
<dbReference type="PANTHER" id="PTHR11649">
    <property type="entry name" value="MSS1/TRME-RELATED GTP-BINDING PROTEIN"/>
    <property type="match status" value="1"/>
</dbReference>
<dbReference type="GO" id="GO:0000917">
    <property type="term" value="P:division septum assembly"/>
    <property type="evidence" value="ECO:0007669"/>
    <property type="project" value="UniProtKB-KW"/>
</dbReference>
<accession>A0A832A2J6</accession>
<evidence type="ECO:0000256" key="1">
    <source>
        <dbReference type="ARBA" id="ARBA00001946"/>
    </source>
</evidence>
<evidence type="ECO:0000256" key="3">
    <source>
        <dbReference type="ARBA" id="ARBA00022618"/>
    </source>
</evidence>
<dbReference type="InterPro" id="IPR006073">
    <property type="entry name" value="GTP-bd"/>
</dbReference>
<reference evidence="12" key="1">
    <citation type="journal article" date="2020" name="mSystems">
        <title>Genome- and Community-Level Interaction Insights into Carbon Utilization and Element Cycling Functions of Hydrothermarchaeota in Hydrothermal Sediment.</title>
        <authorList>
            <person name="Zhou Z."/>
            <person name="Liu Y."/>
            <person name="Xu W."/>
            <person name="Pan J."/>
            <person name="Luo Z.H."/>
            <person name="Li M."/>
        </authorList>
    </citation>
    <scope>NUCLEOTIDE SEQUENCE [LARGE SCALE GENOMIC DNA]</scope>
    <source>
        <strain evidence="12">SpSt-456</strain>
    </source>
</reference>
<dbReference type="GO" id="GO:0005525">
    <property type="term" value="F:GTP binding"/>
    <property type="evidence" value="ECO:0007669"/>
    <property type="project" value="UniProtKB-UniRule"/>
</dbReference>
<dbReference type="NCBIfam" id="TIGR03598">
    <property type="entry name" value="GTPase_YsxC"/>
    <property type="match status" value="1"/>
</dbReference>
<gene>
    <name evidence="10" type="primary">engB</name>
    <name evidence="12" type="ORF">ENS06_08625</name>
</gene>
<dbReference type="Pfam" id="PF01926">
    <property type="entry name" value="MMR_HSR1"/>
    <property type="match status" value="1"/>
</dbReference>
<proteinExistence type="inferred from homology"/>
<keyword evidence="3 10" id="KW-0132">Cell division</keyword>
<comment type="cofactor">
    <cofactor evidence="1">
        <name>Mg(2+)</name>
        <dbReference type="ChEBI" id="CHEBI:18420"/>
    </cofactor>
</comment>
<evidence type="ECO:0000259" key="11">
    <source>
        <dbReference type="PROSITE" id="PS51706"/>
    </source>
</evidence>
<keyword evidence="6" id="KW-0460">Magnesium</keyword>
<evidence type="ECO:0000256" key="9">
    <source>
        <dbReference type="ARBA" id="ARBA00023306"/>
    </source>
</evidence>
<comment type="function">
    <text evidence="10">Necessary for normal cell division and for the maintenance of normal septation.</text>
</comment>
<evidence type="ECO:0000256" key="7">
    <source>
        <dbReference type="ARBA" id="ARBA00023134"/>
    </source>
</evidence>
<evidence type="ECO:0000256" key="8">
    <source>
        <dbReference type="ARBA" id="ARBA00023210"/>
    </source>
</evidence>
<dbReference type="PROSITE" id="PS51706">
    <property type="entry name" value="G_ENGB"/>
    <property type="match status" value="1"/>
</dbReference>
<dbReference type="HAMAP" id="MF_00321">
    <property type="entry name" value="GTPase_EngB"/>
    <property type="match status" value="1"/>
</dbReference>
<sequence length="211" mass="23448">MPDPSKAQPSVSVTIRSAVFVTSAVAPHGYPREELPEVAFAGRSNVGKSSLINAMVGRKKLVRTSATPGRTQTLNFFRINDAFFFVDLPGYGYAKVPQKVREQWGPMVEQYLAARPQLVGLIQIMDLRHPPTPDDVQLWNWLQRAGIRTAPVLTKADKVPRGRRQAHVQAAARLLGVDPTAILVFSAVTREGVEALWRTILPWISMRLSQQ</sequence>
<comment type="caution">
    <text evidence="12">The sequence shown here is derived from an EMBL/GenBank/DDBJ whole genome shotgun (WGS) entry which is preliminary data.</text>
</comment>
<evidence type="ECO:0000313" key="12">
    <source>
        <dbReference type="EMBL" id="HFK97368.1"/>
    </source>
</evidence>
<dbReference type="GO" id="GO:0046872">
    <property type="term" value="F:metal ion binding"/>
    <property type="evidence" value="ECO:0007669"/>
    <property type="project" value="UniProtKB-KW"/>
</dbReference>
<evidence type="ECO:0000256" key="2">
    <source>
        <dbReference type="ARBA" id="ARBA00009638"/>
    </source>
</evidence>
<dbReference type="CDD" id="cd01876">
    <property type="entry name" value="YihA_EngB"/>
    <property type="match status" value="1"/>
</dbReference>
<keyword evidence="9 10" id="KW-0131">Cell cycle</keyword>
<dbReference type="Gene3D" id="3.40.50.300">
    <property type="entry name" value="P-loop containing nucleotide triphosphate hydrolases"/>
    <property type="match status" value="1"/>
</dbReference>
<dbReference type="EMBL" id="DSTK01000026">
    <property type="protein sequence ID" value="HFK97368.1"/>
    <property type="molecule type" value="Genomic_DNA"/>
</dbReference>
<keyword evidence="8 10" id="KW-0717">Septation</keyword>
<dbReference type="InterPro" id="IPR027417">
    <property type="entry name" value="P-loop_NTPase"/>
</dbReference>
<evidence type="ECO:0000256" key="10">
    <source>
        <dbReference type="HAMAP-Rule" id="MF_00321"/>
    </source>
</evidence>
<evidence type="ECO:0000256" key="4">
    <source>
        <dbReference type="ARBA" id="ARBA00022723"/>
    </source>
</evidence>
<evidence type="ECO:0000256" key="6">
    <source>
        <dbReference type="ARBA" id="ARBA00022842"/>
    </source>
</evidence>
<feature type="domain" description="EngB-type G" evidence="11">
    <location>
        <begin position="34"/>
        <end position="206"/>
    </location>
</feature>
<organism evidence="12">
    <name type="scientific">Desulfacinum infernum</name>
    <dbReference type="NCBI Taxonomy" id="35837"/>
    <lineage>
        <taxon>Bacteria</taxon>
        <taxon>Pseudomonadati</taxon>
        <taxon>Thermodesulfobacteriota</taxon>
        <taxon>Syntrophobacteria</taxon>
        <taxon>Syntrophobacterales</taxon>
        <taxon>Syntrophobacteraceae</taxon>
        <taxon>Desulfacinum</taxon>
    </lineage>
</organism>
<dbReference type="InterPro" id="IPR019987">
    <property type="entry name" value="GTP-bd_ribosome_bio_YsxC"/>
</dbReference>
<protein>
    <recommendedName>
        <fullName evidence="10">Probable GTP-binding protein EngB</fullName>
    </recommendedName>
</protein>
<dbReference type="PANTHER" id="PTHR11649:SF13">
    <property type="entry name" value="ENGB-TYPE G DOMAIN-CONTAINING PROTEIN"/>
    <property type="match status" value="1"/>
</dbReference>
<dbReference type="SUPFAM" id="SSF52540">
    <property type="entry name" value="P-loop containing nucleoside triphosphate hydrolases"/>
    <property type="match status" value="1"/>
</dbReference>
<keyword evidence="4" id="KW-0479">Metal-binding</keyword>
<dbReference type="InterPro" id="IPR030393">
    <property type="entry name" value="G_ENGB_dom"/>
</dbReference>
<keyword evidence="5 10" id="KW-0547">Nucleotide-binding</keyword>
<name>A0A832A2J6_9BACT</name>